<reference evidence="2 3" key="1">
    <citation type="submission" date="2024-06" db="EMBL/GenBank/DDBJ databases">
        <title>Genomic Encyclopedia of Type Strains, Phase IV (KMG-IV): sequencing the most valuable type-strain genomes for metagenomic binning, comparative biology and taxonomic classification.</title>
        <authorList>
            <person name="Goeker M."/>
        </authorList>
    </citation>
    <scope>NUCLEOTIDE SEQUENCE [LARGE SCALE GENOMIC DNA]</scope>
    <source>
        <strain evidence="2 3">DSM 23520</strain>
    </source>
</reference>
<dbReference type="EMBL" id="JBEPMX010000017">
    <property type="protein sequence ID" value="MET3684383.1"/>
    <property type="molecule type" value="Genomic_DNA"/>
</dbReference>
<dbReference type="GO" id="GO:0004145">
    <property type="term" value="F:diamine N-acetyltransferase activity"/>
    <property type="evidence" value="ECO:0007669"/>
    <property type="project" value="UniProtKB-EC"/>
</dbReference>
<dbReference type="Proteomes" id="UP001549167">
    <property type="component" value="Unassembled WGS sequence"/>
</dbReference>
<dbReference type="Gene3D" id="3.40.630.30">
    <property type="match status" value="1"/>
</dbReference>
<dbReference type="PANTHER" id="PTHR43415">
    <property type="entry name" value="SPERMIDINE N(1)-ACETYLTRANSFERASE"/>
    <property type="match status" value="1"/>
</dbReference>
<dbReference type="PANTHER" id="PTHR43415:SF6">
    <property type="entry name" value="SPERMIDINE N(1)-ACETYLTRANSFERASE"/>
    <property type="match status" value="1"/>
</dbReference>
<organism evidence="2 3">
    <name type="scientific">Alkalibacillus flavidus</name>
    <dbReference type="NCBI Taxonomy" id="546021"/>
    <lineage>
        <taxon>Bacteria</taxon>
        <taxon>Bacillati</taxon>
        <taxon>Bacillota</taxon>
        <taxon>Bacilli</taxon>
        <taxon>Bacillales</taxon>
        <taxon>Bacillaceae</taxon>
        <taxon>Alkalibacillus</taxon>
    </lineage>
</organism>
<gene>
    <name evidence="2" type="ORF">ABID56_002510</name>
</gene>
<evidence type="ECO:0000259" key="1">
    <source>
        <dbReference type="PROSITE" id="PS51186"/>
    </source>
</evidence>
<name>A0ABV2KXR3_9BACI</name>
<dbReference type="InterPro" id="IPR016181">
    <property type="entry name" value="Acyl_CoA_acyltransferase"/>
</dbReference>
<dbReference type="RefSeq" id="WP_354221687.1">
    <property type="nucleotide sequence ID" value="NZ_JBEPMX010000017.1"/>
</dbReference>
<feature type="domain" description="N-acetyltransferase" evidence="1">
    <location>
        <begin position="5"/>
        <end position="165"/>
    </location>
</feature>
<protein>
    <submittedName>
        <fullName evidence="2">Diamine N-acetyltransferase</fullName>
        <ecNumber evidence="2">2.3.1.57</ecNumber>
    </submittedName>
</protein>
<dbReference type="InterPro" id="IPR000182">
    <property type="entry name" value="GNAT_dom"/>
</dbReference>
<dbReference type="SUPFAM" id="SSF55729">
    <property type="entry name" value="Acyl-CoA N-acyltransferases (Nat)"/>
    <property type="match status" value="1"/>
</dbReference>
<evidence type="ECO:0000313" key="3">
    <source>
        <dbReference type="Proteomes" id="UP001549167"/>
    </source>
</evidence>
<dbReference type="CDD" id="cd04301">
    <property type="entry name" value="NAT_SF"/>
    <property type="match status" value="1"/>
</dbReference>
<keyword evidence="2" id="KW-0012">Acyltransferase</keyword>
<proteinExistence type="predicted"/>
<accession>A0ABV2KXR3</accession>
<dbReference type="PROSITE" id="PS51186">
    <property type="entry name" value="GNAT"/>
    <property type="match status" value="1"/>
</dbReference>
<keyword evidence="2" id="KW-0808">Transferase</keyword>
<sequence>MSESLSVQPLQKDDLDFLYQMRVNSDVMDYWFEEPYASKAQMIKSYEANLERDTHRSFILYYGEVRVGFLGLFDIDWRHRHAEFAIMIDPAFQGNGYATCATELMVDYGFYQLNLHKLFLFVAKSNDKAVYIYEKVGFEREGVLKQHFFINGQYCDAIMMAMLRENN</sequence>
<comment type="caution">
    <text evidence="2">The sequence shown here is derived from an EMBL/GenBank/DDBJ whole genome shotgun (WGS) entry which is preliminary data.</text>
</comment>
<keyword evidence="3" id="KW-1185">Reference proteome</keyword>
<dbReference type="Pfam" id="PF13302">
    <property type="entry name" value="Acetyltransf_3"/>
    <property type="match status" value="1"/>
</dbReference>
<evidence type="ECO:0000313" key="2">
    <source>
        <dbReference type="EMBL" id="MET3684383.1"/>
    </source>
</evidence>
<dbReference type="EC" id="2.3.1.57" evidence="2"/>